<sequence>MVSLEKIKVIYDNGVISKTVLEDFNLNIKKGDFISVIGENGAGKTTFFKVLTGEIKPVSGNYILNGKVIKNKKSHFLFRKLGVVYQNPEIGVFPDLTIEENLILGSRKGNKHLMFRSLTGVEFLESLEIGLEKRLKTKVSNLSGGQKQMLSLVIASMTKPDILLLDEHTAALDPQNSKKVMDLTYKINQKYGITILMISHNLELLKKYPTRIVEIKDGKIFNDINSNINRNCLVV</sequence>
<reference evidence="4 5" key="1">
    <citation type="submission" date="2018-05" db="EMBL/GenBank/DDBJ databases">
        <title>Genomic Encyclopedia of Type Strains, Phase IV (KMG-IV): sequencing the most valuable type-strain genomes for metagenomic binning, comparative biology and taxonomic classification.</title>
        <authorList>
            <person name="Goeker M."/>
        </authorList>
    </citation>
    <scope>NUCLEOTIDE SEQUENCE [LARGE SCALE GENOMIC DNA]</scope>
    <source>
        <strain evidence="4 5">DSM 24906</strain>
    </source>
</reference>
<dbReference type="PANTHER" id="PTHR24220">
    <property type="entry name" value="IMPORT ATP-BINDING PROTEIN"/>
    <property type="match status" value="1"/>
</dbReference>
<keyword evidence="1" id="KW-0547">Nucleotide-binding</keyword>
<organism evidence="4 5">
    <name type="scientific">Oceanotoga teriensis</name>
    <dbReference type="NCBI Taxonomy" id="515440"/>
    <lineage>
        <taxon>Bacteria</taxon>
        <taxon>Thermotogati</taxon>
        <taxon>Thermotogota</taxon>
        <taxon>Thermotogae</taxon>
        <taxon>Petrotogales</taxon>
        <taxon>Petrotogaceae</taxon>
        <taxon>Oceanotoga</taxon>
    </lineage>
</organism>
<dbReference type="EMBL" id="QGGI01000005">
    <property type="protein sequence ID" value="PWJ95505.1"/>
    <property type="molecule type" value="Genomic_DNA"/>
</dbReference>
<evidence type="ECO:0000256" key="2">
    <source>
        <dbReference type="ARBA" id="ARBA00022840"/>
    </source>
</evidence>
<dbReference type="GO" id="GO:0005524">
    <property type="term" value="F:ATP binding"/>
    <property type="evidence" value="ECO:0007669"/>
    <property type="project" value="UniProtKB-KW"/>
</dbReference>
<dbReference type="Pfam" id="PF00005">
    <property type="entry name" value="ABC_tran"/>
    <property type="match status" value="1"/>
</dbReference>
<dbReference type="GO" id="GO:0016887">
    <property type="term" value="F:ATP hydrolysis activity"/>
    <property type="evidence" value="ECO:0007669"/>
    <property type="project" value="InterPro"/>
</dbReference>
<dbReference type="InterPro" id="IPR017871">
    <property type="entry name" value="ABC_transporter-like_CS"/>
</dbReference>
<dbReference type="InterPro" id="IPR027417">
    <property type="entry name" value="P-loop_NTPase"/>
</dbReference>
<evidence type="ECO:0000259" key="3">
    <source>
        <dbReference type="PROSITE" id="PS50893"/>
    </source>
</evidence>
<protein>
    <submittedName>
        <fullName evidence="4">ABC transport system ATP-binding protein</fullName>
    </submittedName>
</protein>
<dbReference type="InterPro" id="IPR003439">
    <property type="entry name" value="ABC_transporter-like_ATP-bd"/>
</dbReference>
<dbReference type="AlphaFoldDB" id="A0AA45HJ92"/>
<dbReference type="GO" id="GO:0022857">
    <property type="term" value="F:transmembrane transporter activity"/>
    <property type="evidence" value="ECO:0007669"/>
    <property type="project" value="TreeGrafter"/>
</dbReference>
<dbReference type="SMART" id="SM00382">
    <property type="entry name" value="AAA"/>
    <property type="match status" value="1"/>
</dbReference>
<dbReference type="GO" id="GO:0005886">
    <property type="term" value="C:plasma membrane"/>
    <property type="evidence" value="ECO:0007669"/>
    <property type="project" value="TreeGrafter"/>
</dbReference>
<evidence type="ECO:0000313" key="4">
    <source>
        <dbReference type="EMBL" id="PWJ95505.1"/>
    </source>
</evidence>
<feature type="domain" description="ABC transporter" evidence="3">
    <location>
        <begin position="2"/>
        <end position="233"/>
    </location>
</feature>
<proteinExistence type="predicted"/>
<dbReference type="SUPFAM" id="SSF52540">
    <property type="entry name" value="P-loop containing nucleoside triphosphate hydrolases"/>
    <property type="match status" value="1"/>
</dbReference>
<dbReference type="InterPro" id="IPR003593">
    <property type="entry name" value="AAA+_ATPase"/>
</dbReference>
<dbReference type="InterPro" id="IPR015854">
    <property type="entry name" value="ABC_transpr_LolD-like"/>
</dbReference>
<evidence type="ECO:0000313" key="5">
    <source>
        <dbReference type="Proteomes" id="UP000245921"/>
    </source>
</evidence>
<accession>A0AA45HJ92</accession>
<evidence type="ECO:0000256" key="1">
    <source>
        <dbReference type="ARBA" id="ARBA00022741"/>
    </source>
</evidence>
<dbReference type="RefSeq" id="WP_109604414.1">
    <property type="nucleotide sequence ID" value="NZ_QGGI01000005.1"/>
</dbReference>
<gene>
    <name evidence="4" type="ORF">C7380_105135</name>
</gene>
<dbReference type="PROSITE" id="PS50893">
    <property type="entry name" value="ABC_TRANSPORTER_2"/>
    <property type="match status" value="1"/>
</dbReference>
<dbReference type="Proteomes" id="UP000245921">
    <property type="component" value="Unassembled WGS sequence"/>
</dbReference>
<dbReference type="PANTHER" id="PTHR24220:SF692">
    <property type="entry name" value="ABC TRANSPORTER DOMAIN-CONTAINING PROTEIN"/>
    <property type="match status" value="1"/>
</dbReference>
<keyword evidence="5" id="KW-1185">Reference proteome</keyword>
<comment type="caution">
    <text evidence="4">The sequence shown here is derived from an EMBL/GenBank/DDBJ whole genome shotgun (WGS) entry which is preliminary data.</text>
</comment>
<dbReference type="PROSITE" id="PS00211">
    <property type="entry name" value="ABC_TRANSPORTER_1"/>
    <property type="match status" value="1"/>
</dbReference>
<name>A0AA45HJ92_9BACT</name>
<keyword evidence="2 4" id="KW-0067">ATP-binding</keyword>
<dbReference type="Gene3D" id="3.40.50.300">
    <property type="entry name" value="P-loop containing nucleotide triphosphate hydrolases"/>
    <property type="match status" value="1"/>
</dbReference>